<feature type="region of interest" description="Disordered" evidence="4">
    <location>
        <begin position="969"/>
        <end position="1000"/>
    </location>
</feature>
<feature type="compositionally biased region" description="Basic residues" evidence="4">
    <location>
        <begin position="1579"/>
        <end position="1599"/>
    </location>
</feature>
<dbReference type="SUPFAM" id="SSF51197">
    <property type="entry name" value="Clavaminate synthase-like"/>
    <property type="match status" value="1"/>
</dbReference>
<dbReference type="Pfam" id="PF02668">
    <property type="entry name" value="TauD"/>
    <property type="match status" value="1"/>
</dbReference>
<feature type="region of interest" description="Disordered" evidence="4">
    <location>
        <begin position="619"/>
        <end position="710"/>
    </location>
</feature>
<sequence length="2437" mass="270638">MPRVLDFVKLFDPSGFLRAQAARGQSDTKAFLGLKMRCGAMLGLWTRGFLLIGCPLLTVATAGAFDESCFTPELQFSLENKFVARISPKTEMVLDSPWLTDWMQKNTKCLRHAFVQYGALLFRGFQIEDASAFEAVALAMVPNLEKEYLGTSPRSGIQNTTYVFTAADFQPHRTVPVHIEMSFRDFPPATQLFYAKRVDQWVGGETPLTDMQAVWEKLAEDPALREQFETGELEYLRNMDDCASTSQFDPLVQKCWQMMFKDEKDAKRNCETEGFNCTWDASNRLTLRNRQPFIRKHALSGRPIWYNHINVLHGQMMPGDYFRTATLWPGLARLWPTALWLYYRGLFGIYSFFVPDKDMGSTVLKGSGEAFSSKELQAMKAAIHEHTSNHAYRQHDVVMLDNHRIAHGREIYLGRRFQVKVSTPAFLTACILMSTAISKKQKVRFLLGVFDENDNRFFEMPEFIEMLAQEGPDVTKLDIRFAFASKFYTNVDLQVPLREHSFATMAMALRREPDLRGVQCAVVAMAPQLHELFEKVKLIRKRLKLKGRLVDFPPGKHDEGEAESQENPISTQSMAMNVPALKVMFEFYRVTSGKNVPVQKFEAQALGVRNLFEVIQTVRDEQGKDNTSEEDEGEEEEEFEDDDAASDYESAEADTEKPDASASDGPSSAEPKISKAGDASMEDDGGGVGDVPLDSHEDAQAPRFRRRSKGSLISLPSTAVLGKTPANVETPASYKDAVSAEKEAELSRLLYLINLQEAAVSIDPDPHKALLITMGTPERPSKAEGKAVATPDCKKQLDFEPAWVHPPDQAIEQADTQLPLGDGGTNEALAAGGDCTNGALSADGDGTNGVPAPIEVDSSPEKIKQEPSSPKSPKATLAEPVSLEAQNQLRQSLRASTRRVRKSRSRRSLAKSANKIKGKRTKTSSKDVPGDGSSVSSSRAIMGKRKIGSCDADPEPLPKAKAKAKAKAKTAKAAMPVPKAKAKTAKAEAEKPVPKAKATAKAKAKATAKKGGKKDAGETHRLLPDPGRSGYSICGKLLIGSHRVCWMSASWKARHRVAPPKANEGSPAVLLCAVVLLVFNTAIDVEQVYDALEVFAGVASLSKCLGMAGYRVAALELNFWDDFQTTGLGLLLLSILKAKDGEFVDVSGYIPGARQSWHLGAGAAIIIDDLEAPTHAGIPGWILDVPLWCQVTEEDPIVVKQQRDRQYPFPYGLRFVRAFPRLVAERAPHSQAQQVDQTFDPKVAFTDQRLYADLWADARMTEVIAYLRGAKNLALPEAARMRLEMLRVARPEPPPTPPDAESSAIPEPKQKKKSPKKSPKKNNPPENNTLPETAEQTRPGDEASKPAELSPDKKTSAPAEDSPNKKTGTPAEDSPSKKTGKPAKDSPSKKTATPAKGPKTSATKPTAKTTSSPPDSEAISKPDVNDCKLQKPLEAASKPKASENNLDFGNGKVLLHLMSKDLWKRTVEIQITKSKSNELTIVQRIKKVMKFCTHTSRIKTHTRRDKYEKDKVEYWVEEETKGSYKVSSTEAWNDKREINASDGIDLDEEGSTGDDESEDGEDDDDDDGGSESSDSASTPRKKRQRASSKKVKKSKKAKKEKKESKAKDNKKKKAIDNATEVMQQSLKTIHGYATKLSDFHDQLADLKASHAGTNKFFCEKSLEKLTQIVVDSECARFHMEDTKLRRTLLKKSKSDEKINEATVRSASDELVLWPMRLHRLQVACVGITYGMLQQRSSHLGFVIFVEPARLAQDKLNPANFFVIDTFHVCHKGIVADYATLSDYQLLGASKDFTKHMQVLYDEDVLGLDTMADYPVGRWFKGADTPLLAKFLQYRYCRALADCDEADVYGYNLKQSYAYEYWTKTRLSSFFHGIACAFGLEAAAMPKSSSKQALGRRLFTRILRAAAVRLPPSEGQALLSNASAPFAIMEDWFLGESDDPLAVPFALFLERDERDTDCLVVQPDESLPFVFKYTSMENKEVRFTSVASAFNNRELMESKALNMSWRVSYNQDEQENCISSPTLLSNRRRFKLSHIAPVDPPMETAASLDSASLAARRDVGATVANLFDTFCKENPEAEVDKGEPIKLQGALEYKTPVDTSLLDAWVSAAGDPDTEVRHWLKHGALLGANLPIRTCGVFPPKQDNDPRTYEVEVDSKDLWCTKLSKALHDFDGMRDAGVSKLTLTAFLRKMCPRAAPRHLRMFQSWLKELDQIEDLKEALEQSRGVLDGFMSYLALPVLPAELRQDLAADYDYASGNRTPEMLQHKMQLHLQGVRTGRWGVGAAMCPFDFRLNEGHPAVNEVVASMLKSEVSRQEEVVAQKENSFAPRAAAASCRQRRFLKAKVPDETWDLWNRAFDLLDSEGRDAVTFSSLQKSRLLRLEVGAFLCELIAPSGGPDEESTRPDAFTRREFLLKMLDIHNFRPPEALFVACLSSAPSDR</sequence>
<keyword evidence="7" id="KW-1185">Reference proteome</keyword>
<dbReference type="EMBL" id="LSRX01000046">
    <property type="protein sequence ID" value="OLQ12234.1"/>
    <property type="molecule type" value="Genomic_DNA"/>
</dbReference>
<feature type="region of interest" description="Disordered" evidence="4">
    <location>
        <begin position="1535"/>
        <end position="1618"/>
    </location>
</feature>
<dbReference type="PANTHER" id="PTHR10696">
    <property type="entry name" value="GAMMA-BUTYROBETAINE HYDROXYLASE-RELATED"/>
    <property type="match status" value="1"/>
</dbReference>
<feature type="compositionally biased region" description="Acidic residues" evidence="4">
    <location>
        <begin position="1544"/>
        <end position="1569"/>
    </location>
</feature>
<dbReference type="GO" id="GO:0016491">
    <property type="term" value="F:oxidoreductase activity"/>
    <property type="evidence" value="ECO:0007669"/>
    <property type="project" value="UniProtKB-KW"/>
</dbReference>
<feature type="compositionally biased region" description="Polar residues" evidence="4">
    <location>
        <begin position="884"/>
        <end position="893"/>
    </location>
</feature>
<feature type="compositionally biased region" description="Acidic residues" evidence="4">
    <location>
        <begin position="628"/>
        <end position="653"/>
    </location>
</feature>
<feature type="region of interest" description="Disordered" evidence="4">
    <location>
        <begin position="816"/>
        <end position="957"/>
    </location>
</feature>
<evidence type="ECO:0000259" key="5">
    <source>
        <dbReference type="Pfam" id="PF02668"/>
    </source>
</evidence>
<protein>
    <submittedName>
        <fullName evidence="6">Clavaminate synthase-like protein</fullName>
    </submittedName>
</protein>
<gene>
    <name evidence="6" type="ORF">AK812_SmicGene3853</name>
</gene>
<dbReference type="PANTHER" id="PTHR10696:SF56">
    <property type="entry name" value="TAUD_TFDA-LIKE DOMAIN-CONTAINING PROTEIN"/>
    <property type="match status" value="1"/>
</dbReference>
<dbReference type="InterPro" id="IPR003819">
    <property type="entry name" value="TauD/TfdA-like"/>
</dbReference>
<feature type="compositionally biased region" description="Basic residues" evidence="4">
    <location>
        <begin position="1310"/>
        <end position="1320"/>
    </location>
</feature>
<dbReference type="PROSITE" id="PS00105">
    <property type="entry name" value="AA_TRANSFER_CLASS_1"/>
    <property type="match status" value="1"/>
</dbReference>
<dbReference type="OrthoDB" id="408743at2759"/>
<keyword evidence="1" id="KW-0663">Pyridoxal phosphate</keyword>
<feature type="region of interest" description="Disordered" evidence="4">
    <location>
        <begin position="552"/>
        <end position="573"/>
    </location>
</feature>
<dbReference type="InterPro" id="IPR050411">
    <property type="entry name" value="AlphaKG_dependent_hydroxylases"/>
</dbReference>
<name>A0A1Q9EXR1_SYMMI</name>
<dbReference type="GO" id="GO:0030170">
    <property type="term" value="F:pyridoxal phosphate binding"/>
    <property type="evidence" value="ECO:0007669"/>
    <property type="project" value="InterPro"/>
</dbReference>
<keyword evidence="3" id="KW-0045">Antibiotic biosynthesis</keyword>
<dbReference type="Proteomes" id="UP000186817">
    <property type="component" value="Unassembled WGS sequence"/>
</dbReference>
<feature type="compositionally biased region" description="Low complexity" evidence="4">
    <location>
        <begin position="1389"/>
        <end position="1414"/>
    </location>
</feature>
<evidence type="ECO:0000256" key="4">
    <source>
        <dbReference type="SAM" id="MobiDB-lite"/>
    </source>
</evidence>
<evidence type="ECO:0000313" key="6">
    <source>
        <dbReference type="EMBL" id="OLQ12234.1"/>
    </source>
</evidence>
<reference evidence="6 7" key="1">
    <citation type="submission" date="2016-02" db="EMBL/GenBank/DDBJ databases">
        <title>Genome analysis of coral dinoflagellate symbionts highlights evolutionary adaptations to a symbiotic lifestyle.</title>
        <authorList>
            <person name="Aranda M."/>
            <person name="Li Y."/>
            <person name="Liew Y.J."/>
            <person name="Baumgarten S."/>
            <person name="Simakov O."/>
            <person name="Wilson M."/>
            <person name="Piel J."/>
            <person name="Ashoor H."/>
            <person name="Bougouffa S."/>
            <person name="Bajic V.B."/>
            <person name="Ryu T."/>
            <person name="Ravasi T."/>
            <person name="Bayer T."/>
            <person name="Micklem G."/>
            <person name="Kim H."/>
            <person name="Bhak J."/>
            <person name="Lajeunesse T.C."/>
            <person name="Voolstra C.R."/>
        </authorList>
    </citation>
    <scope>NUCLEOTIDE SEQUENCE [LARGE SCALE GENOMIC DNA]</scope>
    <source>
        <strain evidence="6 7">CCMP2467</strain>
    </source>
</reference>
<accession>A0A1Q9EXR1</accession>
<feature type="domain" description="TauD/TfdA-like" evidence="5">
    <location>
        <begin position="100"/>
        <end position="413"/>
    </location>
</feature>
<keyword evidence="2" id="KW-0560">Oxidoreductase</keyword>
<evidence type="ECO:0000256" key="2">
    <source>
        <dbReference type="ARBA" id="ARBA00023002"/>
    </source>
</evidence>
<organism evidence="6 7">
    <name type="scientific">Symbiodinium microadriaticum</name>
    <name type="common">Dinoflagellate</name>
    <name type="synonym">Zooxanthella microadriatica</name>
    <dbReference type="NCBI Taxonomy" id="2951"/>
    <lineage>
        <taxon>Eukaryota</taxon>
        <taxon>Sar</taxon>
        <taxon>Alveolata</taxon>
        <taxon>Dinophyceae</taxon>
        <taxon>Suessiales</taxon>
        <taxon>Symbiodiniaceae</taxon>
        <taxon>Symbiodinium</taxon>
    </lineage>
</organism>
<evidence type="ECO:0000313" key="7">
    <source>
        <dbReference type="Proteomes" id="UP000186817"/>
    </source>
</evidence>
<dbReference type="InterPro" id="IPR042098">
    <property type="entry name" value="TauD-like_sf"/>
</dbReference>
<feature type="region of interest" description="Disordered" evidence="4">
    <location>
        <begin position="1289"/>
        <end position="1447"/>
    </location>
</feature>
<proteinExistence type="predicted"/>
<evidence type="ECO:0000256" key="1">
    <source>
        <dbReference type="ARBA" id="ARBA00022898"/>
    </source>
</evidence>
<evidence type="ECO:0000256" key="3">
    <source>
        <dbReference type="ARBA" id="ARBA00023194"/>
    </source>
</evidence>
<feature type="compositionally biased region" description="Basic and acidic residues" evidence="4">
    <location>
        <begin position="1338"/>
        <end position="1355"/>
    </location>
</feature>
<feature type="compositionally biased region" description="Low complexity" evidence="4">
    <location>
        <begin position="660"/>
        <end position="669"/>
    </location>
</feature>
<dbReference type="GO" id="GO:0017000">
    <property type="term" value="P:antibiotic biosynthetic process"/>
    <property type="evidence" value="ECO:0007669"/>
    <property type="project" value="UniProtKB-KW"/>
</dbReference>
<feature type="compositionally biased region" description="Basic and acidic residues" evidence="4">
    <location>
        <begin position="1418"/>
        <end position="1431"/>
    </location>
</feature>
<dbReference type="InterPro" id="IPR004838">
    <property type="entry name" value="NHTrfase_class1_PyrdxlP-BS"/>
</dbReference>
<feature type="compositionally biased region" description="Basic residues" evidence="4">
    <location>
        <begin position="896"/>
        <end position="923"/>
    </location>
</feature>
<dbReference type="Gene3D" id="3.60.130.10">
    <property type="entry name" value="Clavaminate synthase-like"/>
    <property type="match status" value="1"/>
</dbReference>
<comment type="caution">
    <text evidence="6">The sequence shown here is derived from an EMBL/GenBank/DDBJ whole genome shotgun (WGS) entry which is preliminary data.</text>
</comment>